<dbReference type="RefSeq" id="WP_182305433.1">
    <property type="nucleotide sequence ID" value="NZ_CP059896.1"/>
</dbReference>
<protein>
    <submittedName>
        <fullName evidence="1">Uncharacterized protein</fullName>
    </submittedName>
</protein>
<keyword evidence="2" id="KW-1185">Reference proteome</keyword>
<comment type="caution">
    <text evidence="1">The sequence shown here is derived from an EMBL/GenBank/DDBJ whole genome shotgun (WGS) entry which is preliminary data.</text>
</comment>
<accession>A0ABV7I107</accession>
<name>A0ABV7I107_9HYPH</name>
<sequence>MADPKKASAPALILFRVHFAGGDKVDVNGADAADVRRRVERQSAQKIEKIKRVREND</sequence>
<dbReference type="Proteomes" id="UP001595647">
    <property type="component" value="Unassembled WGS sequence"/>
</dbReference>
<gene>
    <name evidence="1" type="ORF">ACFOHV_07385</name>
</gene>
<evidence type="ECO:0000313" key="2">
    <source>
        <dbReference type="Proteomes" id="UP001595647"/>
    </source>
</evidence>
<dbReference type="EMBL" id="JBHRTG010000007">
    <property type="protein sequence ID" value="MFC3163100.1"/>
    <property type="molecule type" value="Genomic_DNA"/>
</dbReference>
<organism evidence="1 2">
    <name type="scientific">Ciceribacter thiooxidans</name>
    <dbReference type="NCBI Taxonomy" id="1969821"/>
    <lineage>
        <taxon>Bacteria</taxon>
        <taxon>Pseudomonadati</taxon>
        <taxon>Pseudomonadota</taxon>
        <taxon>Alphaproteobacteria</taxon>
        <taxon>Hyphomicrobiales</taxon>
        <taxon>Rhizobiaceae</taxon>
        <taxon>Ciceribacter</taxon>
    </lineage>
</organism>
<evidence type="ECO:0000313" key="1">
    <source>
        <dbReference type="EMBL" id="MFC3163100.1"/>
    </source>
</evidence>
<reference evidence="2" key="1">
    <citation type="journal article" date="2019" name="Int. J. Syst. Evol. Microbiol.">
        <title>The Global Catalogue of Microorganisms (GCM) 10K type strain sequencing project: providing services to taxonomists for standard genome sequencing and annotation.</title>
        <authorList>
            <consortium name="The Broad Institute Genomics Platform"/>
            <consortium name="The Broad Institute Genome Sequencing Center for Infectious Disease"/>
            <person name="Wu L."/>
            <person name="Ma J."/>
        </authorList>
    </citation>
    <scope>NUCLEOTIDE SEQUENCE [LARGE SCALE GENOMIC DNA]</scope>
    <source>
        <strain evidence="2">KCTC 52231</strain>
    </source>
</reference>
<proteinExistence type="predicted"/>